<dbReference type="SMR" id="A0A2K1YJ48"/>
<dbReference type="PANTHER" id="PTHR31719:SF43">
    <property type="entry name" value="NAC TRANSCRIPTION FACTOR 56"/>
    <property type="match status" value="1"/>
</dbReference>
<dbReference type="Gene3D" id="2.170.150.80">
    <property type="entry name" value="NAC domain"/>
    <property type="match status" value="1"/>
</dbReference>
<keyword evidence="1" id="KW-0805">Transcription regulation</keyword>
<evidence type="ECO:0000313" key="7">
    <source>
        <dbReference type="EMBL" id="PNT13054.1"/>
    </source>
</evidence>
<dbReference type="InParanoid" id="A0A2K1YJ48"/>
<organism evidence="7 8">
    <name type="scientific">Populus trichocarpa</name>
    <name type="common">Western balsam poplar</name>
    <name type="synonym">Populus balsamifera subsp. trichocarpa</name>
    <dbReference type="NCBI Taxonomy" id="3694"/>
    <lineage>
        <taxon>Eukaryota</taxon>
        <taxon>Viridiplantae</taxon>
        <taxon>Streptophyta</taxon>
        <taxon>Embryophyta</taxon>
        <taxon>Tracheophyta</taxon>
        <taxon>Spermatophyta</taxon>
        <taxon>Magnoliopsida</taxon>
        <taxon>eudicotyledons</taxon>
        <taxon>Gunneridae</taxon>
        <taxon>Pentapetalae</taxon>
        <taxon>rosids</taxon>
        <taxon>fabids</taxon>
        <taxon>Malpighiales</taxon>
        <taxon>Salicaceae</taxon>
        <taxon>Saliceae</taxon>
        <taxon>Populus</taxon>
    </lineage>
</organism>
<keyword evidence="2" id="KW-0238">DNA-binding</keyword>
<dbReference type="EMBL" id="CM009300">
    <property type="protein sequence ID" value="PNT13054.1"/>
    <property type="molecule type" value="Genomic_DNA"/>
</dbReference>
<keyword evidence="4" id="KW-0539">Nucleus</keyword>
<evidence type="ECO:0000313" key="8">
    <source>
        <dbReference type="Proteomes" id="UP000006729"/>
    </source>
</evidence>
<protein>
    <recommendedName>
        <fullName evidence="6">NAC domain-containing protein</fullName>
    </recommendedName>
</protein>
<dbReference type="PROSITE" id="PS51005">
    <property type="entry name" value="NAC"/>
    <property type="match status" value="1"/>
</dbReference>
<sequence>MAISQSQTLATLTPIQLLPGYRFNPYDEELVRFFLYPKLTNPCFTTSAPVRDCNLYACQPLQIWNTFHRIHGEDVFFFTDLKRKSPNSNVSRKIAGGPATWHREDKDHQVCVQIDKNYSVTALKKGFSYRNTQPHQPGCSWMMYEYSLPSLSQVTVLCQLRRKDDDDTHQSTQKNKKRKRADADGVDDAANTISQKARVDQHDQQQHNMGFYRASETVSEEVVNGVRFKDFESFYRENVQDFDSCEMAANSITSTTGHVSPTTVSTLNPDENFKPFEVFCIDNDGEPAANEDDDFHQKILELLNPTVFSDEADVVPAIEVAPIQADGVQATQVGSNLIEVVCIDNDGEAAAKEDDDLRQEILELLNSNGCSDKADVVPAIEAAPVQVDGVQATQVGSILIESFTSEVVDHHPDSEVSDDSSLSSDWIESFPPAFAQANPTCGLIQENKIQMIPNPFFMDCFY</sequence>
<dbReference type="Pfam" id="PF02365">
    <property type="entry name" value="NAM"/>
    <property type="match status" value="1"/>
</dbReference>
<proteinExistence type="predicted"/>
<evidence type="ECO:0000256" key="4">
    <source>
        <dbReference type="ARBA" id="ARBA00023242"/>
    </source>
</evidence>
<evidence type="ECO:0000256" key="3">
    <source>
        <dbReference type="ARBA" id="ARBA00023163"/>
    </source>
</evidence>
<dbReference type="InterPro" id="IPR003441">
    <property type="entry name" value="NAC-dom"/>
</dbReference>
<evidence type="ECO:0000256" key="1">
    <source>
        <dbReference type="ARBA" id="ARBA00023015"/>
    </source>
</evidence>
<keyword evidence="3" id="KW-0804">Transcription</keyword>
<evidence type="ECO:0000256" key="2">
    <source>
        <dbReference type="ARBA" id="ARBA00023125"/>
    </source>
</evidence>
<dbReference type="AlphaFoldDB" id="A0A2K1YJ48"/>
<feature type="region of interest" description="Disordered" evidence="5">
    <location>
        <begin position="164"/>
        <end position="187"/>
    </location>
</feature>
<keyword evidence="8" id="KW-1185">Reference proteome</keyword>
<reference evidence="7 8" key="1">
    <citation type="journal article" date="2006" name="Science">
        <title>The genome of black cottonwood, Populus trichocarpa (Torr. &amp; Gray).</title>
        <authorList>
            <person name="Tuskan G.A."/>
            <person name="Difazio S."/>
            <person name="Jansson S."/>
            <person name="Bohlmann J."/>
            <person name="Grigoriev I."/>
            <person name="Hellsten U."/>
            <person name="Putnam N."/>
            <person name="Ralph S."/>
            <person name="Rombauts S."/>
            <person name="Salamov A."/>
            <person name="Schein J."/>
            <person name="Sterck L."/>
            <person name="Aerts A."/>
            <person name="Bhalerao R.R."/>
            <person name="Bhalerao R.P."/>
            <person name="Blaudez D."/>
            <person name="Boerjan W."/>
            <person name="Brun A."/>
            <person name="Brunner A."/>
            <person name="Busov V."/>
            <person name="Campbell M."/>
            <person name="Carlson J."/>
            <person name="Chalot M."/>
            <person name="Chapman J."/>
            <person name="Chen G.L."/>
            <person name="Cooper D."/>
            <person name="Coutinho P.M."/>
            <person name="Couturier J."/>
            <person name="Covert S."/>
            <person name="Cronk Q."/>
            <person name="Cunningham R."/>
            <person name="Davis J."/>
            <person name="Degroeve S."/>
            <person name="Dejardin A."/>
            <person name="Depamphilis C."/>
            <person name="Detter J."/>
            <person name="Dirks B."/>
            <person name="Dubchak I."/>
            <person name="Duplessis S."/>
            <person name="Ehlting J."/>
            <person name="Ellis B."/>
            <person name="Gendler K."/>
            <person name="Goodstein D."/>
            <person name="Gribskov M."/>
            <person name="Grimwood J."/>
            <person name="Groover A."/>
            <person name="Gunter L."/>
            <person name="Hamberger B."/>
            <person name="Heinze B."/>
            <person name="Helariutta Y."/>
            <person name="Henrissat B."/>
            <person name="Holligan D."/>
            <person name="Holt R."/>
            <person name="Huang W."/>
            <person name="Islam-Faridi N."/>
            <person name="Jones S."/>
            <person name="Jones-Rhoades M."/>
            <person name="Jorgensen R."/>
            <person name="Joshi C."/>
            <person name="Kangasjarvi J."/>
            <person name="Karlsson J."/>
            <person name="Kelleher C."/>
            <person name="Kirkpatrick R."/>
            <person name="Kirst M."/>
            <person name="Kohler A."/>
            <person name="Kalluri U."/>
            <person name="Larimer F."/>
            <person name="Leebens-Mack J."/>
            <person name="Leple J.C."/>
            <person name="Locascio P."/>
            <person name="Lou Y."/>
            <person name="Lucas S."/>
            <person name="Martin F."/>
            <person name="Montanini B."/>
            <person name="Napoli C."/>
            <person name="Nelson D.R."/>
            <person name="Nelson C."/>
            <person name="Nieminen K."/>
            <person name="Nilsson O."/>
            <person name="Pereda V."/>
            <person name="Peter G."/>
            <person name="Philippe R."/>
            <person name="Pilate G."/>
            <person name="Poliakov A."/>
            <person name="Razumovskaya J."/>
            <person name="Richardson P."/>
            <person name="Rinaldi C."/>
            <person name="Ritland K."/>
            <person name="Rouze P."/>
            <person name="Ryaboy D."/>
            <person name="Schmutz J."/>
            <person name="Schrader J."/>
            <person name="Segerman B."/>
            <person name="Shin H."/>
            <person name="Siddiqui A."/>
            <person name="Sterky F."/>
            <person name="Terry A."/>
            <person name="Tsai C.J."/>
            <person name="Uberbacher E."/>
            <person name="Unneberg P."/>
            <person name="Vahala J."/>
            <person name="Wall K."/>
            <person name="Wessler S."/>
            <person name="Yang G."/>
            <person name="Yin T."/>
            <person name="Douglas C."/>
            <person name="Marra M."/>
            <person name="Sandberg G."/>
            <person name="Van de Peer Y."/>
            <person name="Rokhsar D."/>
        </authorList>
    </citation>
    <scope>NUCLEOTIDE SEQUENCE [LARGE SCALE GENOMIC DNA]</scope>
    <source>
        <strain evidence="8">cv. Nisqually</strain>
    </source>
</reference>
<gene>
    <name evidence="7" type="ORF">POPTR_011G121300</name>
</gene>
<dbReference type="PANTHER" id="PTHR31719">
    <property type="entry name" value="NAC TRANSCRIPTION FACTOR 56"/>
    <property type="match status" value="1"/>
</dbReference>
<dbReference type="GO" id="GO:0003677">
    <property type="term" value="F:DNA binding"/>
    <property type="evidence" value="ECO:0007669"/>
    <property type="project" value="UniProtKB-KW"/>
</dbReference>
<feature type="domain" description="NAC" evidence="6">
    <location>
        <begin position="17"/>
        <end position="163"/>
    </location>
</feature>
<evidence type="ECO:0000259" key="6">
    <source>
        <dbReference type="PROSITE" id="PS51005"/>
    </source>
</evidence>
<dbReference type="InterPro" id="IPR036093">
    <property type="entry name" value="NAC_dom_sf"/>
</dbReference>
<dbReference type="Proteomes" id="UP000006729">
    <property type="component" value="Chromosome 11"/>
</dbReference>
<accession>A0A2K1YJ48</accession>
<dbReference type="SUPFAM" id="SSF101941">
    <property type="entry name" value="NAC domain"/>
    <property type="match status" value="1"/>
</dbReference>
<name>A0A2K1YJ48_POPTR</name>
<evidence type="ECO:0000256" key="5">
    <source>
        <dbReference type="SAM" id="MobiDB-lite"/>
    </source>
</evidence>
<dbReference type="GO" id="GO:0006355">
    <property type="term" value="P:regulation of DNA-templated transcription"/>
    <property type="evidence" value="ECO:0007669"/>
    <property type="project" value="InterPro"/>
</dbReference>